<sequence length="410" mass="42724">MGNAASSVPYGAQMNAINASLQCSIAGSAGPTLVYVSTTVPLAAGAGQQFYVSDLVADAYLNGVFASSGVDISPYYQANLTMTFDIINTSPSPSTFSIYTSVKQKFPTPYTYLTTVPFQPNGQVLGPFGPFTAGSAGATADLRIQSLNGTVTYLNPDMEPIPGLRTFDISCGASWEYIVSSIALDQTTGPPLQPANGAPGIFPPTAGRTKSTVANFEITCNESSQLSTTEAFNYTFSATGPAYVQPGQVYNATAIQTFFTIPSDVIGRIDWLYGTAGHSYLIVLEAESIPIYLNNTTPAQIDLSCDYTASEPDTPRPLNTGRYVDGGTAQPIIFPLPNLGYLVAGNATVVGAAGSSVGLDVQGFTGIVSSTETGQGSAGSERLTCAPSNKYTSLNSAIIVDSSITVENAY</sequence>
<gene>
    <name evidence="1" type="ORF">AMS68_005242</name>
</gene>
<proteinExistence type="predicted"/>
<organism evidence="1 2">
    <name type="scientific">Peltaster fructicola</name>
    <dbReference type="NCBI Taxonomy" id="286661"/>
    <lineage>
        <taxon>Eukaryota</taxon>
        <taxon>Fungi</taxon>
        <taxon>Dikarya</taxon>
        <taxon>Ascomycota</taxon>
        <taxon>Pezizomycotina</taxon>
        <taxon>Dothideomycetes</taxon>
        <taxon>Dothideomycetes incertae sedis</taxon>
        <taxon>Peltaster</taxon>
    </lineage>
</organism>
<dbReference type="Proteomes" id="UP000503462">
    <property type="component" value="Chromosome 3"/>
</dbReference>
<name>A0A6H0XYI5_9PEZI</name>
<reference evidence="1 2" key="1">
    <citation type="journal article" date="2016" name="Sci. Rep.">
        <title>Peltaster fructicola genome reveals evolution from an invasive phytopathogen to an ectophytic parasite.</title>
        <authorList>
            <person name="Xu C."/>
            <person name="Chen H."/>
            <person name="Gleason M.L."/>
            <person name="Xu J.R."/>
            <person name="Liu H."/>
            <person name="Zhang R."/>
            <person name="Sun G."/>
        </authorList>
    </citation>
    <scope>NUCLEOTIDE SEQUENCE [LARGE SCALE GENOMIC DNA]</scope>
    <source>
        <strain evidence="1 2">LNHT1506</strain>
    </source>
</reference>
<keyword evidence="2" id="KW-1185">Reference proteome</keyword>
<evidence type="ECO:0000313" key="1">
    <source>
        <dbReference type="EMBL" id="QIW99724.1"/>
    </source>
</evidence>
<accession>A0A6H0XYI5</accession>
<dbReference type="EMBL" id="CP051141">
    <property type="protein sequence ID" value="QIW99724.1"/>
    <property type="molecule type" value="Genomic_DNA"/>
</dbReference>
<evidence type="ECO:0000313" key="2">
    <source>
        <dbReference type="Proteomes" id="UP000503462"/>
    </source>
</evidence>
<protein>
    <submittedName>
        <fullName evidence="1">Uncharacterized protein</fullName>
    </submittedName>
</protein>
<dbReference type="AlphaFoldDB" id="A0A6H0XYI5"/>